<dbReference type="InterPro" id="IPR002104">
    <property type="entry name" value="Integrase_catalytic"/>
</dbReference>
<accession>A0A1B7KUF2</accession>
<organism evidence="3 4">
    <name type="scientific">Parageobacillus thermoglucosidasius</name>
    <name type="common">Geobacillus thermoglucosidasius</name>
    <dbReference type="NCBI Taxonomy" id="1426"/>
    <lineage>
        <taxon>Bacteria</taxon>
        <taxon>Bacillati</taxon>
        <taxon>Bacillota</taxon>
        <taxon>Bacilli</taxon>
        <taxon>Bacillales</taxon>
        <taxon>Anoxybacillaceae</taxon>
        <taxon>Parageobacillus</taxon>
    </lineage>
</organism>
<evidence type="ECO:0000313" key="3">
    <source>
        <dbReference type="EMBL" id="OAT73701.1"/>
    </source>
</evidence>
<dbReference type="EMBL" id="LXMA01000010">
    <property type="protein sequence ID" value="OAT73701.1"/>
    <property type="molecule type" value="Genomic_DNA"/>
</dbReference>
<reference evidence="4" key="1">
    <citation type="submission" date="2016-05" db="EMBL/GenBank/DDBJ databases">
        <authorList>
            <person name="Wang W."/>
            <person name="Zhu L."/>
        </authorList>
    </citation>
    <scope>NUCLEOTIDE SEQUENCE [LARGE SCALE GENOMIC DNA]</scope>
    <source>
        <strain evidence="4">W-2</strain>
    </source>
</reference>
<dbReference type="GO" id="GO:0003677">
    <property type="term" value="F:DNA binding"/>
    <property type="evidence" value="ECO:0007669"/>
    <property type="project" value="InterPro"/>
</dbReference>
<dbReference type="Proteomes" id="UP000078290">
    <property type="component" value="Unassembled WGS sequence"/>
</dbReference>
<dbReference type="AlphaFoldDB" id="A0A1B7KUF2"/>
<comment type="caution">
    <text evidence="3">The sequence shown here is derived from an EMBL/GenBank/DDBJ whole genome shotgun (WGS) entry which is preliminary data.</text>
</comment>
<dbReference type="GO" id="GO:0015074">
    <property type="term" value="P:DNA integration"/>
    <property type="evidence" value="ECO:0007669"/>
    <property type="project" value="InterPro"/>
</dbReference>
<gene>
    <name evidence="3" type="ORF">A7K69_18420</name>
</gene>
<dbReference type="Gene3D" id="1.10.443.10">
    <property type="entry name" value="Intergrase catalytic core"/>
    <property type="match status" value="1"/>
</dbReference>
<dbReference type="InterPro" id="IPR013762">
    <property type="entry name" value="Integrase-like_cat_sf"/>
</dbReference>
<proteinExistence type="predicted"/>
<dbReference type="InterPro" id="IPR011010">
    <property type="entry name" value="DNA_brk_join_enz"/>
</dbReference>
<evidence type="ECO:0000259" key="2">
    <source>
        <dbReference type="PROSITE" id="PS51898"/>
    </source>
</evidence>
<name>A0A1B7KUF2_PARTM</name>
<keyword evidence="1" id="KW-0233">DNA recombination</keyword>
<evidence type="ECO:0000256" key="1">
    <source>
        <dbReference type="ARBA" id="ARBA00023172"/>
    </source>
</evidence>
<dbReference type="PROSITE" id="PS51898">
    <property type="entry name" value="TYR_RECOMBINASE"/>
    <property type="match status" value="1"/>
</dbReference>
<dbReference type="GO" id="GO:0006310">
    <property type="term" value="P:DNA recombination"/>
    <property type="evidence" value="ECO:0007669"/>
    <property type="project" value="UniProtKB-KW"/>
</dbReference>
<sequence length="93" mass="10868">MDDEDYLFRSLRSPLPIKRIQAYKILNRAAKRDGILEIGTHTLRKTSGYHFYQRTKDVALLQKIFNHSSPSVTLRYIGINQDIIDKTVDDFNL</sequence>
<evidence type="ECO:0000313" key="4">
    <source>
        <dbReference type="Proteomes" id="UP000078290"/>
    </source>
</evidence>
<feature type="domain" description="Tyr recombinase" evidence="2">
    <location>
        <begin position="1"/>
        <end position="89"/>
    </location>
</feature>
<dbReference type="Pfam" id="PF00589">
    <property type="entry name" value="Phage_integrase"/>
    <property type="match status" value="1"/>
</dbReference>
<protein>
    <recommendedName>
        <fullName evidence="2">Tyr recombinase domain-containing protein</fullName>
    </recommendedName>
</protein>
<dbReference type="SUPFAM" id="SSF56349">
    <property type="entry name" value="DNA breaking-rejoining enzymes"/>
    <property type="match status" value="1"/>
</dbReference>